<dbReference type="Gene3D" id="3.40.50.150">
    <property type="entry name" value="Vaccinia Virus protein VP39"/>
    <property type="match status" value="1"/>
</dbReference>
<evidence type="ECO:0000313" key="7">
    <source>
        <dbReference type="Proteomes" id="UP001305779"/>
    </source>
</evidence>
<dbReference type="Proteomes" id="UP001305779">
    <property type="component" value="Unassembled WGS sequence"/>
</dbReference>
<dbReference type="InterPro" id="IPR001077">
    <property type="entry name" value="COMT_C"/>
</dbReference>
<keyword evidence="2" id="KW-0808">Transferase</keyword>
<organism evidence="6 7">
    <name type="scientific">Zasmidium cellare</name>
    <name type="common">Wine cellar mold</name>
    <name type="synonym">Racodium cellare</name>
    <dbReference type="NCBI Taxonomy" id="395010"/>
    <lineage>
        <taxon>Eukaryota</taxon>
        <taxon>Fungi</taxon>
        <taxon>Dikarya</taxon>
        <taxon>Ascomycota</taxon>
        <taxon>Pezizomycotina</taxon>
        <taxon>Dothideomycetes</taxon>
        <taxon>Dothideomycetidae</taxon>
        <taxon>Mycosphaerellales</taxon>
        <taxon>Mycosphaerellaceae</taxon>
        <taxon>Zasmidium</taxon>
    </lineage>
</organism>
<evidence type="ECO:0000259" key="4">
    <source>
        <dbReference type="Pfam" id="PF00891"/>
    </source>
</evidence>
<evidence type="ECO:0000256" key="1">
    <source>
        <dbReference type="ARBA" id="ARBA00022603"/>
    </source>
</evidence>
<reference evidence="6 7" key="1">
    <citation type="journal article" date="2023" name="G3 (Bethesda)">
        <title>A chromosome-level genome assembly of Zasmidium syzygii isolated from banana leaves.</title>
        <authorList>
            <person name="van Westerhoven A.C."/>
            <person name="Mehrabi R."/>
            <person name="Talebi R."/>
            <person name="Steentjes M.B.F."/>
            <person name="Corcolon B."/>
            <person name="Chong P.A."/>
            <person name="Kema G.H.J."/>
            <person name="Seidl M.F."/>
        </authorList>
    </citation>
    <scope>NUCLEOTIDE SEQUENCE [LARGE SCALE GENOMIC DNA]</scope>
    <source>
        <strain evidence="6 7">P124</strain>
    </source>
</reference>
<gene>
    <name evidence="6" type="ORF">PRZ48_007291</name>
</gene>
<feature type="domain" description="O-methyltransferase dimerisation" evidence="5">
    <location>
        <begin position="63"/>
        <end position="136"/>
    </location>
</feature>
<dbReference type="InterPro" id="IPR036390">
    <property type="entry name" value="WH_DNA-bd_sf"/>
</dbReference>
<comment type="caution">
    <text evidence="6">The sequence shown here is derived from an EMBL/GenBank/DDBJ whole genome shotgun (WGS) entry which is preliminary data.</text>
</comment>
<dbReference type="Pfam" id="PF08100">
    <property type="entry name" value="Dimerisation"/>
    <property type="match status" value="1"/>
</dbReference>
<evidence type="ECO:0000259" key="5">
    <source>
        <dbReference type="Pfam" id="PF08100"/>
    </source>
</evidence>
<evidence type="ECO:0000256" key="2">
    <source>
        <dbReference type="ARBA" id="ARBA00022679"/>
    </source>
</evidence>
<dbReference type="Pfam" id="PF00891">
    <property type="entry name" value="Methyltransf_2"/>
    <property type="match status" value="1"/>
</dbReference>
<dbReference type="PANTHER" id="PTHR43712:SF1">
    <property type="entry name" value="HYPOTHETICAL O-METHYLTRANSFERASE (EUROFUNG)-RELATED"/>
    <property type="match status" value="1"/>
</dbReference>
<dbReference type="PROSITE" id="PS51683">
    <property type="entry name" value="SAM_OMT_II"/>
    <property type="match status" value="1"/>
</dbReference>
<dbReference type="InterPro" id="IPR016461">
    <property type="entry name" value="COMT-like"/>
</dbReference>
<evidence type="ECO:0000313" key="6">
    <source>
        <dbReference type="EMBL" id="KAK4501482.1"/>
    </source>
</evidence>
<dbReference type="InterPro" id="IPR029063">
    <property type="entry name" value="SAM-dependent_MTases_sf"/>
</dbReference>
<sequence length="402" mass="43762">MGSKTTSREDVLQAIQAAQALAQEYLNAGTATQEDRYEISTAAMDMTNACQTPIDIAVRIVLEGPCASAALRVAIAGGWTDVLNQQESVTADELAEKCGGDKSVIVRIMRVLTASKLAREVGHQTYASTPVMATLLHPGMVDMFNHSTDTVTAVLCKLPLYLANTSFAEPSSNGTGPHASTFGKPFWKCLEAEPALNEAFNRGMTISHEARGIPAECFPFDTKTADLKLTAQDVFIVDIGGGMGHQTHLIKQKFPSIPGRAIVQDLPHVVEHASSNPFPGIEYQAHDMFTPEPVHGAAFYFLSAIFHDWTDGPGLKILEVIRGAMRKGYSRLLVADWVLPDVGARMADASQDLWMMDLTDDRAAQGMYQLFDDNIDLGMFVQWGYHSRVTCALVPAITSKNR</sequence>
<keyword evidence="3" id="KW-0949">S-adenosyl-L-methionine</keyword>
<evidence type="ECO:0008006" key="8">
    <source>
        <dbReference type="Google" id="ProtNLM"/>
    </source>
</evidence>
<dbReference type="InterPro" id="IPR036388">
    <property type="entry name" value="WH-like_DNA-bd_sf"/>
</dbReference>
<dbReference type="SUPFAM" id="SSF46785">
    <property type="entry name" value="Winged helix' DNA-binding domain"/>
    <property type="match status" value="1"/>
</dbReference>
<dbReference type="PANTHER" id="PTHR43712">
    <property type="entry name" value="PUTATIVE (AFU_ORTHOLOGUE AFUA_4G14580)-RELATED"/>
    <property type="match status" value="1"/>
</dbReference>
<keyword evidence="1" id="KW-0489">Methyltransferase</keyword>
<evidence type="ECO:0000256" key="3">
    <source>
        <dbReference type="ARBA" id="ARBA00022691"/>
    </source>
</evidence>
<dbReference type="InterPro" id="IPR012967">
    <property type="entry name" value="COMT_dimerisation"/>
</dbReference>
<proteinExistence type="predicted"/>
<feature type="domain" description="O-methyltransferase C-terminal" evidence="4">
    <location>
        <begin position="177"/>
        <end position="359"/>
    </location>
</feature>
<accession>A0ABR0EIY5</accession>
<name>A0ABR0EIY5_ZASCE</name>
<dbReference type="EMBL" id="JAXOVC010000005">
    <property type="protein sequence ID" value="KAK4501482.1"/>
    <property type="molecule type" value="Genomic_DNA"/>
</dbReference>
<dbReference type="SUPFAM" id="SSF53335">
    <property type="entry name" value="S-adenosyl-L-methionine-dependent methyltransferases"/>
    <property type="match status" value="1"/>
</dbReference>
<protein>
    <recommendedName>
        <fullName evidence="8">O-methyltransferase domain-containing protein</fullName>
    </recommendedName>
</protein>
<dbReference type="Gene3D" id="1.10.10.10">
    <property type="entry name" value="Winged helix-like DNA-binding domain superfamily/Winged helix DNA-binding domain"/>
    <property type="match status" value="1"/>
</dbReference>
<keyword evidence="7" id="KW-1185">Reference proteome</keyword>